<feature type="transmembrane region" description="Helical" evidence="5">
    <location>
        <begin position="109"/>
        <end position="128"/>
    </location>
</feature>
<evidence type="ECO:0000313" key="8">
    <source>
        <dbReference type="Proteomes" id="UP000019132"/>
    </source>
</evidence>
<feature type="transmembrane region" description="Helical" evidence="5">
    <location>
        <begin position="205"/>
        <end position="226"/>
    </location>
</feature>
<reference evidence="8" key="1">
    <citation type="journal article" date="2010" name="Genome Biol.">
        <title>Genome sequence of the necrotrophic plant pathogen Pythium ultimum reveals original pathogenicity mechanisms and effector repertoire.</title>
        <authorList>
            <person name="Levesque C.A."/>
            <person name="Brouwer H."/>
            <person name="Cano L."/>
            <person name="Hamilton J.P."/>
            <person name="Holt C."/>
            <person name="Huitema E."/>
            <person name="Raffaele S."/>
            <person name="Robideau G.P."/>
            <person name="Thines M."/>
            <person name="Win J."/>
            <person name="Zerillo M.M."/>
            <person name="Beakes G.W."/>
            <person name="Boore J.L."/>
            <person name="Busam D."/>
            <person name="Dumas B."/>
            <person name="Ferriera S."/>
            <person name="Fuerstenberg S.I."/>
            <person name="Gachon C.M."/>
            <person name="Gaulin E."/>
            <person name="Govers F."/>
            <person name="Grenville-Briggs L."/>
            <person name="Horner N."/>
            <person name="Hostetler J."/>
            <person name="Jiang R.H."/>
            <person name="Johnson J."/>
            <person name="Krajaejun T."/>
            <person name="Lin H."/>
            <person name="Meijer H.J."/>
            <person name="Moore B."/>
            <person name="Morris P."/>
            <person name="Phuntmart V."/>
            <person name="Puiu D."/>
            <person name="Shetty J."/>
            <person name="Stajich J.E."/>
            <person name="Tripathy S."/>
            <person name="Wawra S."/>
            <person name="van West P."/>
            <person name="Whitty B.R."/>
            <person name="Coutinho P.M."/>
            <person name="Henrissat B."/>
            <person name="Martin F."/>
            <person name="Thomas P.D."/>
            <person name="Tyler B.M."/>
            <person name="De Vries R.P."/>
            <person name="Kamoun S."/>
            <person name="Yandell M."/>
            <person name="Tisserat N."/>
            <person name="Buell C.R."/>
        </authorList>
    </citation>
    <scope>NUCLEOTIDE SEQUENCE</scope>
    <source>
        <strain evidence="8">DAOM:BR144</strain>
    </source>
</reference>
<dbReference type="Proteomes" id="UP000019132">
    <property type="component" value="Unassembled WGS sequence"/>
</dbReference>
<feature type="transmembrane region" description="Helical" evidence="5">
    <location>
        <begin position="135"/>
        <end position="158"/>
    </location>
</feature>
<reference evidence="8" key="2">
    <citation type="submission" date="2010-04" db="EMBL/GenBank/DDBJ databases">
        <authorList>
            <person name="Buell R."/>
            <person name="Hamilton J."/>
            <person name="Hostetler J."/>
        </authorList>
    </citation>
    <scope>NUCLEOTIDE SEQUENCE [LARGE SCALE GENOMIC DNA]</scope>
    <source>
        <strain evidence="8">DAOM:BR144</strain>
    </source>
</reference>
<dbReference type="InParanoid" id="K3WF39"/>
<dbReference type="HOGENOM" id="CLU_075452_0_0_1"/>
<dbReference type="AlphaFoldDB" id="K3WF39"/>
<dbReference type="PANTHER" id="PTHR23291">
    <property type="entry name" value="BAX INHIBITOR-RELATED"/>
    <property type="match status" value="1"/>
</dbReference>
<evidence type="ECO:0000256" key="5">
    <source>
        <dbReference type="RuleBase" id="RU004379"/>
    </source>
</evidence>
<accession>K3WF39</accession>
<dbReference type="VEuPathDB" id="FungiDB:PYU1_G003570"/>
<evidence type="ECO:0000256" key="3">
    <source>
        <dbReference type="ARBA" id="ARBA00022989"/>
    </source>
</evidence>
<feature type="transmembrane region" description="Helical" evidence="5">
    <location>
        <begin position="164"/>
        <end position="184"/>
    </location>
</feature>
<comment type="similarity">
    <text evidence="5">Belongs to the BI1 family.</text>
</comment>
<evidence type="ECO:0000256" key="6">
    <source>
        <dbReference type="SAM" id="MobiDB-lite"/>
    </source>
</evidence>
<feature type="transmembrane region" description="Helical" evidence="5">
    <location>
        <begin position="232"/>
        <end position="251"/>
    </location>
</feature>
<comment type="subcellular location">
    <subcellularLocation>
        <location evidence="1">Membrane</location>
        <topology evidence="1">Multi-pass membrane protein</topology>
    </subcellularLocation>
</comment>
<feature type="compositionally biased region" description="Polar residues" evidence="6">
    <location>
        <begin position="13"/>
        <end position="24"/>
    </location>
</feature>
<dbReference type="GO" id="GO:0016020">
    <property type="term" value="C:membrane"/>
    <property type="evidence" value="ECO:0007669"/>
    <property type="project" value="UniProtKB-SubCell"/>
</dbReference>
<feature type="region of interest" description="Disordered" evidence="6">
    <location>
        <begin position="1"/>
        <end position="24"/>
    </location>
</feature>
<dbReference type="EnsemblProtists" id="PYU1_T003580">
    <property type="protein sequence ID" value="PYU1_T003580"/>
    <property type="gene ID" value="PYU1_G003570"/>
</dbReference>
<dbReference type="VEuPathDB" id="FungiDB:PYU1_G003575"/>
<protein>
    <submittedName>
        <fullName evidence="7">Uncharacterized protein</fullName>
    </submittedName>
</protein>
<feature type="transmembrane region" description="Helical" evidence="5">
    <location>
        <begin position="272"/>
        <end position="291"/>
    </location>
</feature>
<dbReference type="EMBL" id="GL376638">
    <property type="status" value="NOT_ANNOTATED_CDS"/>
    <property type="molecule type" value="Genomic_DNA"/>
</dbReference>
<keyword evidence="2 5" id="KW-0812">Transmembrane</keyword>
<dbReference type="EnsemblProtists" id="PYU1_T003585">
    <property type="protein sequence ID" value="PYU1_T003585"/>
    <property type="gene ID" value="PYU1_G003575"/>
</dbReference>
<keyword evidence="4 5" id="KW-0472">Membrane</keyword>
<proteinExistence type="inferred from homology"/>
<organism evidence="7 8">
    <name type="scientific">Globisporangium ultimum (strain ATCC 200006 / CBS 805.95 / DAOM BR144)</name>
    <name type="common">Pythium ultimum</name>
    <dbReference type="NCBI Taxonomy" id="431595"/>
    <lineage>
        <taxon>Eukaryota</taxon>
        <taxon>Sar</taxon>
        <taxon>Stramenopiles</taxon>
        <taxon>Oomycota</taxon>
        <taxon>Peronosporomycetes</taxon>
        <taxon>Pythiales</taxon>
        <taxon>Pythiaceae</taxon>
        <taxon>Globisporangium</taxon>
    </lineage>
</organism>
<dbReference type="InterPro" id="IPR006214">
    <property type="entry name" value="Bax_inhibitor_1-related"/>
</dbReference>
<evidence type="ECO:0000256" key="2">
    <source>
        <dbReference type="ARBA" id="ARBA00022692"/>
    </source>
</evidence>
<reference evidence="7" key="3">
    <citation type="submission" date="2015-02" db="UniProtKB">
        <authorList>
            <consortium name="EnsemblProtists"/>
        </authorList>
    </citation>
    <scope>IDENTIFICATION</scope>
    <source>
        <strain evidence="7">DAOM BR144</strain>
    </source>
</reference>
<evidence type="ECO:0000313" key="7">
    <source>
        <dbReference type="EnsemblProtists" id="PYU1_T003580"/>
    </source>
</evidence>
<keyword evidence="8" id="KW-1185">Reference proteome</keyword>
<dbReference type="eggNOG" id="ENOG502SQPR">
    <property type="taxonomic scope" value="Eukaryota"/>
</dbReference>
<sequence>MGATAKQLDIESPQGTDAASQQSYSRAPPIYDISRLRSADAHQQHWNNPSEAERYLGAVAKLPIEVQVAFRRKLLIIFAIQLLFVTLLVAAIEYIPALKDAAHSTLDKRPGLIVVLLIAALVLLFALYKIRKYFPWNWVCLLAFSIVQSLLFASLGVLFKTNVGVINCVMTFVWALIMIALSGVRWKSKHQDGESKETKVKLLNTFLAGVIGYVIVGAGVGVIYAVAGDDFLTKYGIIGTLLFQLVLLLWFAHDAAKMHKKMTPDEYMYGVIYFYSDMILLLALAIVVAFGDTPIIIDASVGNAMNHVNDEAAIGVDDNA</sequence>
<accession>T1NX58</accession>
<keyword evidence="3 5" id="KW-1133">Transmembrane helix</keyword>
<name>K3WF39_GLOUD</name>
<evidence type="ECO:0000256" key="1">
    <source>
        <dbReference type="ARBA" id="ARBA00004141"/>
    </source>
</evidence>
<dbReference type="PANTHER" id="PTHR23291:SF50">
    <property type="entry name" value="PROTEIN LIFEGUARD 4"/>
    <property type="match status" value="1"/>
</dbReference>
<feature type="transmembrane region" description="Helical" evidence="5">
    <location>
        <begin position="74"/>
        <end position="97"/>
    </location>
</feature>
<evidence type="ECO:0000256" key="4">
    <source>
        <dbReference type="ARBA" id="ARBA00023136"/>
    </source>
</evidence>